<sequence>MQRKPFFSIVANFSRLKSKILHALPIFVHNF</sequence>
<protein>
    <submittedName>
        <fullName evidence="1">Uncharacterized protein</fullName>
    </submittedName>
</protein>
<dbReference type="EMBL" id="SNRY01001115">
    <property type="protein sequence ID" value="KAA6333436.1"/>
    <property type="molecule type" value="Genomic_DNA"/>
</dbReference>
<reference evidence="1" key="1">
    <citation type="submission" date="2019-03" db="EMBL/GenBank/DDBJ databases">
        <title>Single cell metagenomics reveals metabolic interactions within the superorganism composed of flagellate Streblomastix strix and complex community of Bacteroidetes bacteria on its surface.</title>
        <authorList>
            <person name="Treitli S.C."/>
            <person name="Kolisko M."/>
            <person name="Husnik F."/>
            <person name="Keeling P."/>
            <person name="Hampl V."/>
        </authorList>
    </citation>
    <scope>NUCLEOTIDE SEQUENCE</scope>
    <source>
        <strain evidence="1">STM</strain>
    </source>
</reference>
<gene>
    <name evidence="1" type="ORF">EZS27_018156</name>
</gene>
<comment type="caution">
    <text evidence="1">The sequence shown here is derived from an EMBL/GenBank/DDBJ whole genome shotgun (WGS) entry which is preliminary data.</text>
</comment>
<organism evidence="1">
    <name type="scientific">termite gut metagenome</name>
    <dbReference type="NCBI Taxonomy" id="433724"/>
    <lineage>
        <taxon>unclassified sequences</taxon>
        <taxon>metagenomes</taxon>
        <taxon>organismal metagenomes</taxon>
    </lineage>
</organism>
<dbReference type="AlphaFoldDB" id="A0A5J4RH03"/>
<accession>A0A5J4RH03</accession>
<feature type="non-terminal residue" evidence="1">
    <location>
        <position position="31"/>
    </location>
</feature>
<name>A0A5J4RH03_9ZZZZ</name>
<proteinExistence type="predicted"/>
<evidence type="ECO:0000313" key="1">
    <source>
        <dbReference type="EMBL" id="KAA6333436.1"/>
    </source>
</evidence>